<proteinExistence type="predicted"/>
<organism evidence="1 2">
    <name type="scientific">Drosophila gunungcola</name>
    <name type="common">fruit fly</name>
    <dbReference type="NCBI Taxonomy" id="103775"/>
    <lineage>
        <taxon>Eukaryota</taxon>
        <taxon>Metazoa</taxon>
        <taxon>Ecdysozoa</taxon>
        <taxon>Arthropoda</taxon>
        <taxon>Hexapoda</taxon>
        <taxon>Insecta</taxon>
        <taxon>Pterygota</taxon>
        <taxon>Neoptera</taxon>
        <taxon>Endopterygota</taxon>
        <taxon>Diptera</taxon>
        <taxon>Brachycera</taxon>
        <taxon>Muscomorpha</taxon>
        <taxon>Ephydroidea</taxon>
        <taxon>Drosophilidae</taxon>
        <taxon>Drosophila</taxon>
        <taxon>Sophophora</taxon>
    </lineage>
</organism>
<dbReference type="AlphaFoldDB" id="A0A9P9YCZ4"/>
<dbReference type="EMBL" id="JAMKOV010000077">
    <property type="protein sequence ID" value="KAI8034268.1"/>
    <property type="molecule type" value="Genomic_DNA"/>
</dbReference>
<reference evidence="1" key="1">
    <citation type="journal article" date="2023" name="Genome Biol. Evol.">
        <title>Long-read-based Genome Assembly of Drosophila gunungcola Reveals Fewer Chemosensory Genes in Flower-breeding Species.</title>
        <authorList>
            <person name="Negi A."/>
            <person name="Liao B.Y."/>
            <person name="Yeh S.D."/>
        </authorList>
    </citation>
    <scope>NUCLEOTIDE SEQUENCE</scope>
    <source>
        <strain evidence="1">Sukarami</strain>
    </source>
</reference>
<keyword evidence="2" id="KW-1185">Reference proteome</keyword>
<evidence type="ECO:0000313" key="2">
    <source>
        <dbReference type="Proteomes" id="UP001059596"/>
    </source>
</evidence>
<gene>
    <name evidence="1" type="ORF">M5D96_012934</name>
</gene>
<name>A0A9P9YCZ4_9MUSC</name>
<accession>A0A9P9YCZ4</accession>
<evidence type="ECO:0000313" key="1">
    <source>
        <dbReference type="EMBL" id="KAI8034268.1"/>
    </source>
</evidence>
<comment type="caution">
    <text evidence="1">The sequence shown here is derived from an EMBL/GenBank/DDBJ whole genome shotgun (WGS) entry which is preliminary data.</text>
</comment>
<dbReference type="Proteomes" id="UP001059596">
    <property type="component" value="Unassembled WGS sequence"/>
</dbReference>
<protein>
    <submittedName>
        <fullName evidence="1">Uncharacterized protein</fullName>
    </submittedName>
</protein>
<sequence>MREGSSCLLYHRWLPGHNKADLGDQRRSIDSSDLLQCHETEPCYVIKKSQKSQTSVLIWPLCLHAPISSDWLYDVCI</sequence>